<dbReference type="GeneTree" id="ENSGT00940000158548"/>
<dbReference type="Proteomes" id="UP000001811">
    <property type="component" value="Chromosome 9"/>
</dbReference>
<evidence type="ECO:0000256" key="2">
    <source>
        <dbReference type="SAM" id="MobiDB-lite"/>
    </source>
</evidence>
<accession>A0A5F9DQ11</accession>
<evidence type="ECO:0000256" key="1">
    <source>
        <dbReference type="ARBA" id="ARBA00007945"/>
    </source>
</evidence>
<protein>
    <submittedName>
        <fullName evidence="4">Natural killer cell triggering receptor</fullName>
    </submittedName>
</protein>
<reference evidence="4" key="2">
    <citation type="submission" date="2025-08" db="UniProtKB">
        <authorList>
            <consortium name="Ensembl"/>
        </authorList>
    </citation>
    <scope>IDENTIFICATION</scope>
    <source>
        <strain evidence="4">Thorbecke</strain>
    </source>
</reference>
<dbReference type="EMBL" id="AAGW02056079">
    <property type="status" value="NOT_ANNOTATED_CDS"/>
    <property type="molecule type" value="Genomic_DNA"/>
</dbReference>
<feature type="domain" description="SS18 N-terminal" evidence="3">
    <location>
        <begin position="226"/>
        <end position="283"/>
    </location>
</feature>
<evidence type="ECO:0000313" key="5">
    <source>
        <dbReference type="Proteomes" id="UP000001811"/>
    </source>
</evidence>
<name>A0A5F9DQ11_RABIT</name>
<feature type="compositionally biased region" description="Pro residues" evidence="2">
    <location>
        <begin position="81"/>
        <end position="92"/>
    </location>
</feature>
<dbReference type="EMBL" id="AAGW02056078">
    <property type="status" value="NOT_ANNOTATED_CDS"/>
    <property type="molecule type" value="Genomic_DNA"/>
</dbReference>
<evidence type="ECO:0000259" key="3">
    <source>
        <dbReference type="Pfam" id="PF05030"/>
    </source>
</evidence>
<feature type="region of interest" description="Disordered" evidence="2">
    <location>
        <begin position="1"/>
        <end position="26"/>
    </location>
</feature>
<dbReference type="InterPro" id="IPR007726">
    <property type="entry name" value="SS18_N"/>
</dbReference>
<gene>
    <name evidence="4" type="primary">NKTR</name>
</gene>
<organism evidence="4 5">
    <name type="scientific">Oryctolagus cuniculus</name>
    <name type="common">Rabbit</name>
    <dbReference type="NCBI Taxonomy" id="9986"/>
    <lineage>
        <taxon>Eukaryota</taxon>
        <taxon>Metazoa</taxon>
        <taxon>Chordata</taxon>
        <taxon>Craniata</taxon>
        <taxon>Vertebrata</taxon>
        <taxon>Euteleostomi</taxon>
        <taxon>Mammalia</taxon>
        <taxon>Eutheria</taxon>
        <taxon>Euarchontoglires</taxon>
        <taxon>Glires</taxon>
        <taxon>Lagomorpha</taxon>
        <taxon>Leporidae</taxon>
        <taxon>Oryctolagus</taxon>
    </lineage>
</organism>
<comment type="similarity">
    <text evidence="1">Belongs to the SS18 family.</text>
</comment>
<keyword evidence="5" id="KW-1185">Reference proteome</keyword>
<reference evidence="4 5" key="1">
    <citation type="journal article" date="2011" name="Nature">
        <title>A high-resolution map of human evolutionary constraint using 29 mammals.</title>
        <authorList>
            <person name="Lindblad-Toh K."/>
            <person name="Garber M."/>
            <person name="Zuk O."/>
            <person name="Lin M.F."/>
            <person name="Parker B.J."/>
            <person name="Washietl S."/>
            <person name="Kheradpour P."/>
            <person name="Ernst J."/>
            <person name="Jordan G."/>
            <person name="Mauceli E."/>
            <person name="Ward L.D."/>
            <person name="Lowe C.B."/>
            <person name="Holloway A.K."/>
            <person name="Clamp M."/>
            <person name="Gnerre S."/>
            <person name="Alfoldi J."/>
            <person name="Beal K."/>
            <person name="Chang J."/>
            <person name="Clawson H."/>
            <person name="Cuff J."/>
            <person name="Di Palma F."/>
            <person name="Fitzgerald S."/>
            <person name="Flicek P."/>
            <person name="Guttman M."/>
            <person name="Hubisz M.J."/>
            <person name="Jaffe D.B."/>
            <person name="Jungreis I."/>
            <person name="Kent W.J."/>
            <person name="Kostka D."/>
            <person name="Lara M."/>
            <person name="Martins A.L."/>
            <person name="Massingham T."/>
            <person name="Moltke I."/>
            <person name="Raney B.J."/>
            <person name="Rasmussen M.D."/>
            <person name="Robinson J."/>
            <person name="Stark A."/>
            <person name="Vilella A.J."/>
            <person name="Wen J."/>
            <person name="Xie X."/>
            <person name="Zody M.C."/>
            <person name="Baldwin J."/>
            <person name="Bloom T."/>
            <person name="Chin C.W."/>
            <person name="Heiman D."/>
            <person name="Nicol R."/>
            <person name="Nusbaum C."/>
            <person name="Young S."/>
            <person name="Wilkinson J."/>
            <person name="Worley K.C."/>
            <person name="Kovar C.L."/>
            <person name="Muzny D.M."/>
            <person name="Gibbs R.A."/>
            <person name="Cree A."/>
            <person name="Dihn H.H."/>
            <person name="Fowler G."/>
            <person name="Jhangiani S."/>
            <person name="Joshi V."/>
            <person name="Lee S."/>
            <person name="Lewis L.R."/>
            <person name="Nazareth L.V."/>
            <person name="Okwuonu G."/>
            <person name="Santibanez J."/>
            <person name="Warren W.C."/>
            <person name="Mardis E.R."/>
            <person name="Weinstock G.M."/>
            <person name="Wilson R.K."/>
            <person name="Delehaunty K."/>
            <person name="Dooling D."/>
            <person name="Fronik C."/>
            <person name="Fulton L."/>
            <person name="Fulton B."/>
            <person name="Graves T."/>
            <person name="Minx P."/>
            <person name="Sodergren E."/>
            <person name="Birney E."/>
            <person name="Margulies E.H."/>
            <person name="Herrero J."/>
            <person name="Green E.D."/>
            <person name="Haussler D."/>
            <person name="Siepel A."/>
            <person name="Goldman N."/>
            <person name="Pollard K.S."/>
            <person name="Pedersen J.S."/>
            <person name="Lander E.S."/>
            <person name="Kellis M."/>
        </authorList>
    </citation>
    <scope>NUCLEOTIDE SEQUENCE [LARGE SCALE GENOMIC DNA]</scope>
    <source>
        <strain evidence="4 5">Thorbecke inbred</strain>
    </source>
</reference>
<dbReference type="AlphaFoldDB" id="A0A5F9DQ11"/>
<reference evidence="4" key="3">
    <citation type="submission" date="2025-09" db="UniProtKB">
        <authorList>
            <consortium name="Ensembl"/>
        </authorList>
    </citation>
    <scope>IDENTIFICATION</scope>
    <source>
        <strain evidence="4">Thorbecke</strain>
    </source>
</reference>
<feature type="compositionally biased region" description="Basic residues" evidence="2">
    <location>
        <begin position="105"/>
        <end position="128"/>
    </location>
</feature>
<dbReference type="Bgee" id="ENSOCUG00000013128">
    <property type="expression patterns" value="Expressed in blood and 15 other cell types or tissues"/>
</dbReference>
<proteinExistence type="inferred from homology"/>
<evidence type="ECO:0000313" key="4">
    <source>
        <dbReference type="Ensembl" id="ENSOCUP00000048442.1"/>
    </source>
</evidence>
<sequence>AGRTVKPQASPPVEDTPRLLPPRAALGAHLSAEGVLQARASARPAVLGSSRDKGDSEGSGKPDAGPGRDEGWRWRAGRASRPPPPPGPPCATPDPACSRLTARGTRLRRPALTSPRRRPSGVGTRRRPGNLSPPGRRRRRTPVALEQALVHGDLRSKPVILTSGGLFHASLLDPGLWCRHTGAASLELQSQNLVSYMSSHCSPACGNFRLPGMSVAFVPDWLRGSAEVNQETIQRLLEENDQLIRCIVEYQNKGRANECVQYQHVLHRNLIYLATIADASPASTSKAE</sequence>
<feature type="region of interest" description="Disordered" evidence="2">
    <location>
        <begin position="41"/>
        <end position="142"/>
    </location>
</feature>
<dbReference type="EMBL" id="AAGW02056077">
    <property type="status" value="NOT_ANNOTATED_CDS"/>
    <property type="molecule type" value="Genomic_DNA"/>
</dbReference>
<feature type="compositionally biased region" description="Basic and acidic residues" evidence="2">
    <location>
        <begin position="50"/>
        <end position="73"/>
    </location>
</feature>
<dbReference type="Ensembl" id="ENSOCUT00000061733.1">
    <property type="protein sequence ID" value="ENSOCUP00000048442.1"/>
    <property type="gene ID" value="ENSOCUG00000013128.4"/>
</dbReference>
<dbReference type="Pfam" id="PF05030">
    <property type="entry name" value="SSXT"/>
    <property type="match status" value="1"/>
</dbReference>